<evidence type="ECO:0000313" key="4">
    <source>
        <dbReference type="Proteomes" id="UP000321083"/>
    </source>
</evidence>
<gene>
    <name evidence="3" type="ORF">E3A20_19020</name>
</gene>
<feature type="region of interest" description="Disordered" evidence="2">
    <location>
        <begin position="74"/>
        <end position="102"/>
    </location>
</feature>
<organism evidence="3 4">
    <name type="scientific">Planctomyces bekefii</name>
    <dbReference type="NCBI Taxonomy" id="1653850"/>
    <lineage>
        <taxon>Bacteria</taxon>
        <taxon>Pseudomonadati</taxon>
        <taxon>Planctomycetota</taxon>
        <taxon>Planctomycetia</taxon>
        <taxon>Planctomycetales</taxon>
        <taxon>Planctomycetaceae</taxon>
        <taxon>Planctomyces</taxon>
    </lineage>
</organism>
<dbReference type="InterPro" id="IPR011050">
    <property type="entry name" value="Pectin_lyase_fold/virulence"/>
</dbReference>
<dbReference type="NCBIfam" id="TIGR02601">
    <property type="entry name" value="autotrns_rpt"/>
    <property type="match status" value="1"/>
</dbReference>
<feature type="compositionally biased region" description="Polar residues" evidence="2">
    <location>
        <begin position="85"/>
        <end position="99"/>
    </location>
</feature>
<reference evidence="3 4" key="2">
    <citation type="submission" date="2019-08" db="EMBL/GenBank/DDBJ databases">
        <authorList>
            <person name="Henke P."/>
        </authorList>
    </citation>
    <scope>NUCLEOTIDE SEQUENCE [LARGE SCALE GENOMIC DNA]</scope>
    <source>
        <strain evidence="3">Phe10_nw2017</strain>
    </source>
</reference>
<evidence type="ECO:0000256" key="1">
    <source>
        <dbReference type="ARBA" id="ARBA00022729"/>
    </source>
</evidence>
<evidence type="ECO:0000313" key="3">
    <source>
        <dbReference type="EMBL" id="TWW08968.1"/>
    </source>
</evidence>
<dbReference type="SUPFAM" id="SSF51126">
    <property type="entry name" value="Pectin lyase-like"/>
    <property type="match status" value="1"/>
</dbReference>
<keyword evidence="1" id="KW-0732">Signal</keyword>
<accession>A0A5C6M2S9</accession>
<dbReference type="EMBL" id="SRHE01000435">
    <property type="protein sequence ID" value="TWW08968.1"/>
    <property type="molecule type" value="Genomic_DNA"/>
</dbReference>
<evidence type="ECO:0000256" key="2">
    <source>
        <dbReference type="SAM" id="MobiDB-lite"/>
    </source>
</evidence>
<name>A0A5C6M2S9_9PLAN</name>
<dbReference type="InterPro" id="IPR013425">
    <property type="entry name" value="Autotrns_rpt"/>
</dbReference>
<proteinExistence type="predicted"/>
<comment type="caution">
    <text evidence="3">The sequence shown here is derived from an EMBL/GenBank/DDBJ whole genome shotgun (WGS) entry which is preliminary data.</text>
</comment>
<protein>
    <submittedName>
        <fullName evidence="3">Uncharacterized protein</fullName>
    </submittedName>
</protein>
<dbReference type="AlphaFoldDB" id="A0A5C6M2S9"/>
<dbReference type="Proteomes" id="UP000321083">
    <property type="component" value="Unassembled WGS sequence"/>
</dbReference>
<keyword evidence="4" id="KW-1185">Reference proteome</keyword>
<feature type="non-terminal residue" evidence="3">
    <location>
        <position position="533"/>
    </location>
</feature>
<sequence length="533" mass="54007">MLRNLSTQMRADGPATGSILDLLSSSVATISGTRLELLDGTVLRLEQQEGSGDQFAADSEIVLTSGEIIVRVDPANPPEGDADSNRNVVAPNTTMSGPLTGSGGLIKRGEGVLELGAVNTYTGRTVLEAGKLIINGSTAPESTVQVLGGTLAGSGTIQGSVEIASGAILSPGNSPGLLNSGNLTFTPGSTYLVDITGSGAGTGYDQTNVTGTVDLTGATLSLNLTSFGLAAGNEYIIINNNGADDIIGRFADLPDGAIVSQNFGAPGQTARISYHAGTGNDVAIIVDEVAPAVQIPTSGDAELEFRMVEDTLQILVNNVVQDTFVLAGIQRLTIGGRAGLNDVLRLNFGSANARLLQALSSLTIDLGGDPGDDLIINADGGDVVVVHDGMGSGSITVNALTLPFAGVGSNTLYVENADDLTMTFGSTASGIVFTDHSTAGYSQVAGTSFTTTQFANPTGSFTVNLGSNSNTLTFTSLDAAFNPASININGGSGDNVISFTGLGSFTGALNVLADSGNDAVTFTTSRTHTSLNV</sequence>
<reference evidence="3 4" key="1">
    <citation type="submission" date="2019-08" db="EMBL/GenBank/DDBJ databases">
        <title>100 year-old enigma solved: identification of Planctomyces bekefii, the type genus and species of the phylum Planctomycetes.</title>
        <authorList>
            <person name="Svetlana D.N."/>
            <person name="Overmann J."/>
        </authorList>
    </citation>
    <scope>NUCLEOTIDE SEQUENCE [LARGE SCALE GENOMIC DNA]</scope>
    <source>
        <strain evidence="3">Phe10_nw2017</strain>
    </source>
</reference>